<keyword evidence="3" id="KW-1185">Reference proteome</keyword>
<proteinExistence type="predicted"/>
<protein>
    <submittedName>
        <fullName evidence="2">Uncharacterized protein</fullName>
    </submittedName>
</protein>
<comment type="caution">
    <text evidence="2">The sequence shown here is derived from an EMBL/GenBank/DDBJ whole genome shotgun (WGS) entry which is preliminary data.</text>
</comment>
<name>A0ABP9VHA5_9BACT</name>
<organism evidence="2 3">
    <name type="scientific">Novipirellula caenicola</name>
    <dbReference type="NCBI Taxonomy" id="1536901"/>
    <lineage>
        <taxon>Bacteria</taxon>
        <taxon>Pseudomonadati</taxon>
        <taxon>Planctomycetota</taxon>
        <taxon>Planctomycetia</taxon>
        <taxon>Pirellulales</taxon>
        <taxon>Pirellulaceae</taxon>
        <taxon>Novipirellula</taxon>
    </lineage>
</organism>
<feature type="compositionally biased region" description="Basic and acidic residues" evidence="1">
    <location>
        <begin position="29"/>
        <end position="57"/>
    </location>
</feature>
<evidence type="ECO:0000313" key="3">
    <source>
        <dbReference type="Proteomes" id="UP001416858"/>
    </source>
</evidence>
<dbReference type="EMBL" id="BAABRO010000001">
    <property type="protein sequence ID" value="GAA5504604.1"/>
    <property type="molecule type" value="Genomic_DNA"/>
</dbReference>
<accession>A0ABP9VHA5</accession>
<sequence length="134" mass="14667">MRLNTKVRATGPLDTTARALPGCPLSKVVIDKQTDHPPRTLQHPREKSRDVEFHSDPTSRFPDGDPAALPEVLGRSHVGPTAAGMKLISFRLGAKHRAMIQKFRFWKGERIGMAAAENGGCDSATRRISRANGD</sequence>
<feature type="region of interest" description="Disordered" evidence="1">
    <location>
        <begin position="29"/>
        <end position="72"/>
    </location>
</feature>
<dbReference type="Proteomes" id="UP001416858">
    <property type="component" value="Unassembled WGS sequence"/>
</dbReference>
<evidence type="ECO:0000256" key="1">
    <source>
        <dbReference type="SAM" id="MobiDB-lite"/>
    </source>
</evidence>
<reference evidence="2 3" key="1">
    <citation type="submission" date="2024-02" db="EMBL/GenBank/DDBJ databases">
        <title>Rhodopirellula caenicola NBRC 110016.</title>
        <authorList>
            <person name="Ichikawa N."/>
            <person name="Katano-Makiyama Y."/>
            <person name="Hidaka K."/>
        </authorList>
    </citation>
    <scope>NUCLEOTIDE SEQUENCE [LARGE SCALE GENOMIC DNA]</scope>
    <source>
        <strain evidence="2 3">NBRC 110016</strain>
    </source>
</reference>
<gene>
    <name evidence="2" type="ORF">Rcae01_00043</name>
</gene>
<evidence type="ECO:0000313" key="2">
    <source>
        <dbReference type="EMBL" id="GAA5504604.1"/>
    </source>
</evidence>